<gene>
    <name evidence="2" type="ORF">HDC16008</name>
</gene>
<proteinExistence type="predicted"/>
<organism evidence="2">
    <name type="scientific">Drosophila melanogaster</name>
    <name type="common">Fruit fly</name>
    <dbReference type="NCBI Taxonomy" id="7227"/>
    <lineage>
        <taxon>Eukaryota</taxon>
        <taxon>Metazoa</taxon>
        <taxon>Ecdysozoa</taxon>
        <taxon>Arthropoda</taxon>
        <taxon>Hexapoda</taxon>
        <taxon>Insecta</taxon>
        <taxon>Pterygota</taxon>
        <taxon>Neoptera</taxon>
        <taxon>Endopterygota</taxon>
        <taxon>Diptera</taxon>
        <taxon>Brachycera</taxon>
        <taxon>Muscomorpha</taxon>
        <taxon>Ephydroidea</taxon>
        <taxon>Drosophilidae</taxon>
        <taxon>Drosophila</taxon>
        <taxon>Sophophora</taxon>
    </lineage>
</organism>
<evidence type="ECO:0000313" key="2">
    <source>
        <dbReference type="EMBL" id="DAA04377.1"/>
    </source>
</evidence>
<reference evidence="2" key="1">
    <citation type="journal article" date="2003" name="Genome Biol.">
        <title>An integrated gene annotation and transcriptional profiling approach towards the full gene content of the Drosophila genome.</title>
        <authorList>
            <person name="Hild M."/>
            <person name="Beckmann B."/>
            <person name="Haas S.A."/>
            <person name="Koch B."/>
            <person name="Solovyev V."/>
            <person name="Busold C."/>
            <person name="Fellenberg K."/>
            <person name="Boutros M."/>
            <person name="Vingron M."/>
            <person name="Sauer F."/>
            <person name="Hoheisel J.D."/>
            <person name="Paro R."/>
        </authorList>
    </citation>
    <scope>NUCLEOTIDE SEQUENCE</scope>
</reference>
<dbReference type="AlphaFoldDB" id="Q6IJ44"/>
<protein>
    <submittedName>
        <fullName evidence="2">HDC16008</fullName>
    </submittedName>
</protein>
<sequence>MDADMTCSDAGDSGIQGYLDTWVFWSEPGTCWPCSPIIRVIICPVPSTQDEGETFFGPEAKDFQFLLISNEYTRPCPAAASGRPSNYEPLRCGGIASLLILLSSHGSGNCFVPFTPNVAINIESRPNAKRSRARSHGYMVAVSSWLSAHGNRDSQFPAPCSVQLAGHRRRTLEGIRGSGSRKDQTGVAAR</sequence>
<name>Q6IJ44_DROME</name>
<evidence type="ECO:0000256" key="1">
    <source>
        <dbReference type="SAM" id="MobiDB-lite"/>
    </source>
</evidence>
<accession>Q6IJ44</accession>
<dbReference type="EMBL" id="BK002872">
    <property type="protein sequence ID" value="DAA04377.1"/>
    <property type="molecule type" value="Genomic_DNA"/>
</dbReference>
<feature type="region of interest" description="Disordered" evidence="1">
    <location>
        <begin position="171"/>
        <end position="190"/>
    </location>
</feature>